<gene>
    <name evidence="1" type="ORF">HDF13_000805</name>
</gene>
<reference evidence="1" key="1">
    <citation type="submission" date="2020-08" db="EMBL/GenBank/DDBJ databases">
        <title>Genomic Encyclopedia of Type Strains, Phase IV (KMG-V): Genome sequencing to study the core and pangenomes of soil and plant-associated prokaryotes.</title>
        <authorList>
            <person name="Whitman W."/>
        </authorList>
    </citation>
    <scope>NUCLEOTIDE SEQUENCE</scope>
    <source>
        <strain evidence="1">M8UP15</strain>
    </source>
</reference>
<sequence>MEDLFDGVCRGRGLAGGIAGQIEACDLEAVEEESGAA</sequence>
<proteinExistence type="predicted"/>
<dbReference type="Proteomes" id="UP000569005">
    <property type="component" value="Unassembled WGS sequence"/>
</dbReference>
<dbReference type="EMBL" id="JACHEA010000001">
    <property type="protein sequence ID" value="MBB5338472.1"/>
    <property type="molecule type" value="Genomic_DNA"/>
</dbReference>
<evidence type="ECO:0000313" key="1">
    <source>
        <dbReference type="EMBL" id="MBB5338472.1"/>
    </source>
</evidence>
<evidence type="ECO:0000313" key="2">
    <source>
        <dbReference type="Proteomes" id="UP000569005"/>
    </source>
</evidence>
<comment type="caution">
    <text evidence="1">The sequence shown here is derived from an EMBL/GenBank/DDBJ whole genome shotgun (WGS) entry which is preliminary data.</text>
</comment>
<name>A0ACC5NV75_9BACT</name>
<accession>A0ACC5NV75</accession>
<organism evidence="1 2">
    <name type="scientific">Tunturiibacter gelidiferens</name>
    <dbReference type="NCBI Taxonomy" id="3069689"/>
    <lineage>
        <taxon>Bacteria</taxon>
        <taxon>Pseudomonadati</taxon>
        <taxon>Acidobacteriota</taxon>
        <taxon>Terriglobia</taxon>
        <taxon>Terriglobales</taxon>
        <taxon>Acidobacteriaceae</taxon>
        <taxon>Tunturiibacter</taxon>
    </lineage>
</organism>
<keyword evidence="2" id="KW-1185">Reference proteome</keyword>
<protein>
    <submittedName>
        <fullName evidence="1">Uncharacterized protein</fullName>
    </submittedName>
</protein>